<dbReference type="InterPro" id="IPR000719">
    <property type="entry name" value="Prot_kinase_dom"/>
</dbReference>
<evidence type="ECO:0000256" key="18">
    <source>
        <dbReference type="ARBA" id="ARBA00048679"/>
    </source>
</evidence>
<dbReference type="PROSITE" id="PS00107">
    <property type="entry name" value="PROTEIN_KINASE_ATP"/>
    <property type="match status" value="1"/>
</dbReference>
<dbReference type="STRING" id="337451.A0A3S3NCQ3"/>
<dbReference type="Gene3D" id="3.30.200.20">
    <property type="entry name" value="Phosphorylase Kinase, domain 1"/>
    <property type="match status" value="1"/>
</dbReference>
<organism evidence="22 23">
    <name type="scientific">Cinnamomum micranthum f. kanehirae</name>
    <dbReference type="NCBI Taxonomy" id="337451"/>
    <lineage>
        <taxon>Eukaryota</taxon>
        <taxon>Viridiplantae</taxon>
        <taxon>Streptophyta</taxon>
        <taxon>Embryophyta</taxon>
        <taxon>Tracheophyta</taxon>
        <taxon>Spermatophyta</taxon>
        <taxon>Magnoliopsida</taxon>
        <taxon>Magnoliidae</taxon>
        <taxon>Laurales</taxon>
        <taxon>Lauraceae</taxon>
        <taxon>Cinnamomum</taxon>
    </lineage>
</organism>
<comment type="subcellular location">
    <subcellularLocation>
        <location evidence="1">Membrane</location>
        <topology evidence="1">Single-pass type I membrane protein</topology>
    </subcellularLocation>
</comment>
<evidence type="ECO:0000256" key="11">
    <source>
        <dbReference type="ARBA" id="ARBA00022840"/>
    </source>
</evidence>
<evidence type="ECO:0000256" key="2">
    <source>
        <dbReference type="ARBA" id="ARBA00012513"/>
    </source>
</evidence>
<evidence type="ECO:0000256" key="13">
    <source>
        <dbReference type="ARBA" id="ARBA00023136"/>
    </source>
</evidence>
<dbReference type="SMART" id="SM00220">
    <property type="entry name" value="S_TKc"/>
    <property type="match status" value="1"/>
</dbReference>
<dbReference type="InterPro" id="IPR008271">
    <property type="entry name" value="Ser/Thr_kinase_AS"/>
</dbReference>
<comment type="catalytic activity">
    <reaction evidence="18">
        <text>L-seryl-[protein] + ATP = O-phospho-L-seryl-[protein] + ADP + H(+)</text>
        <dbReference type="Rhea" id="RHEA:17989"/>
        <dbReference type="Rhea" id="RHEA-COMP:9863"/>
        <dbReference type="Rhea" id="RHEA-COMP:11604"/>
        <dbReference type="ChEBI" id="CHEBI:15378"/>
        <dbReference type="ChEBI" id="CHEBI:29999"/>
        <dbReference type="ChEBI" id="CHEBI:30616"/>
        <dbReference type="ChEBI" id="CHEBI:83421"/>
        <dbReference type="ChEBI" id="CHEBI:456216"/>
        <dbReference type="EC" id="2.7.11.1"/>
    </reaction>
</comment>
<proteinExistence type="predicted"/>
<keyword evidence="3" id="KW-0723">Serine/threonine-protein kinase</keyword>
<dbReference type="PROSITE" id="PS00108">
    <property type="entry name" value="PROTEIN_KINASE_ST"/>
    <property type="match status" value="1"/>
</dbReference>
<dbReference type="SUPFAM" id="SSF51110">
    <property type="entry name" value="alpha-D-mannose-specific plant lectins"/>
    <property type="match status" value="1"/>
</dbReference>
<dbReference type="GO" id="GO:0016020">
    <property type="term" value="C:membrane"/>
    <property type="evidence" value="ECO:0007669"/>
    <property type="project" value="UniProtKB-SubCell"/>
</dbReference>
<dbReference type="InterPro" id="IPR017441">
    <property type="entry name" value="Protein_kinase_ATP_BS"/>
</dbReference>
<keyword evidence="11 19" id="KW-0067">ATP-binding</keyword>
<dbReference type="SUPFAM" id="SSF56112">
    <property type="entry name" value="Protein kinase-like (PK-like)"/>
    <property type="match status" value="1"/>
</dbReference>
<keyword evidence="15" id="KW-0675">Receptor</keyword>
<evidence type="ECO:0000259" key="21">
    <source>
        <dbReference type="PROSITE" id="PS50011"/>
    </source>
</evidence>
<evidence type="ECO:0000256" key="14">
    <source>
        <dbReference type="ARBA" id="ARBA00023157"/>
    </source>
</evidence>
<keyword evidence="14" id="KW-1015">Disulfide bond</keyword>
<evidence type="ECO:0000256" key="15">
    <source>
        <dbReference type="ARBA" id="ARBA00023170"/>
    </source>
</evidence>
<dbReference type="CDD" id="cd14066">
    <property type="entry name" value="STKc_IRAK"/>
    <property type="match status" value="1"/>
</dbReference>
<evidence type="ECO:0000256" key="1">
    <source>
        <dbReference type="ARBA" id="ARBA00004479"/>
    </source>
</evidence>
<comment type="catalytic activity">
    <reaction evidence="17">
        <text>L-threonyl-[protein] + ATP = O-phospho-L-threonyl-[protein] + ADP + H(+)</text>
        <dbReference type="Rhea" id="RHEA:46608"/>
        <dbReference type="Rhea" id="RHEA-COMP:11060"/>
        <dbReference type="Rhea" id="RHEA-COMP:11605"/>
        <dbReference type="ChEBI" id="CHEBI:15378"/>
        <dbReference type="ChEBI" id="CHEBI:30013"/>
        <dbReference type="ChEBI" id="CHEBI:30616"/>
        <dbReference type="ChEBI" id="CHEBI:61977"/>
        <dbReference type="ChEBI" id="CHEBI:456216"/>
        <dbReference type="EC" id="2.7.11.1"/>
    </reaction>
</comment>
<dbReference type="InterPro" id="IPR051343">
    <property type="entry name" value="G-type_lectin_kinases/EP1-like"/>
</dbReference>
<comment type="caution">
    <text evidence="22">The sequence shown here is derived from an EMBL/GenBank/DDBJ whole genome shotgun (WGS) entry which is preliminary data.</text>
</comment>
<evidence type="ECO:0000313" key="22">
    <source>
        <dbReference type="EMBL" id="RWR85044.1"/>
    </source>
</evidence>
<gene>
    <name evidence="22" type="ORF">CKAN_01388600</name>
</gene>
<evidence type="ECO:0000256" key="20">
    <source>
        <dbReference type="SAM" id="Phobius"/>
    </source>
</evidence>
<evidence type="ECO:0000256" key="6">
    <source>
        <dbReference type="ARBA" id="ARBA00022692"/>
    </source>
</evidence>
<dbReference type="Pfam" id="PF00069">
    <property type="entry name" value="Pkinase"/>
    <property type="match status" value="1"/>
</dbReference>
<dbReference type="Gene3D" id="2.90.10.10">
    <property type="entry name" value="Bulb-type lectin domain"/>
    <property type="match status" value="1"/>
</dbReference>
<protein>
    <recommendedName>
        <fullName evidence="2">non-specific serine/threonine protein kinase</fullName>
        <ecNumber evidence="2">2.7.11.1</ecNumber>
    </recommendedName>
</protein>
<dbReference type="OrthoDB" id="983987at2759"/>
<feature type="binding site" evidence="19">
    <location>
        <position position="404"/>
    </location>
    <ligand>
        <name>ATP</name>
        <dbReference type="ChEBI" id="CHEBI:30616"/>
    </ligand>
</feature>
<reference evidence="22 23" key="1">
    <citation type="journal article" date="2019" name="Nat. Plants">
        <title>Stout camphor tree genome fills gaps in understanding of flowering plant genome evolution.</title>
        <authorList>
            <person name="Chaw S.M."/>
            <person name="Liu Y.C."/>
            <person name="Wu Y.W."/>
            <person name="Wang H.Y."/>
            <person name="Lin C.I."/>
            <person name="Wu C.S."/>
            <person name="Ke H.M."/>
            <person name="Chang L.Y."/>
            <person name="Hsu C.Y."/>
            <person name="Yang H.T."/>
            <person name="Sudianto E."/>
            <person name="Hsu M.H."/>
            <person name="Wu K.P."/>
            <person name="Wang L.N."/>
            <person name="Leebens-Mack J.H."/>
            <person name="Tsai I.J."/>
        </authorList>
    </citation>
    <scope>NUCLEOTIDE SEQUENCE [LARGE SCALE GENOMIC DNA]</scope>
    <source>
        <strain evidence="23">cv. Chaw 1501</strain>
        <tissue evidence="22">Young leaves</tissue>
    </source>
</reference>
<evidence type="ECO:0000256" key="3">
    <source>
        <dbReference type="ARBA" id="ARBA00022527"/>
    </source>
</evidence>
<dbReference type="FunFam" id="2.90.10.10:FF:000026">
    <property type="entry name" value="Serine/threonine-protein kinase"/>
    <property type="match status" value="1"/>
</dbReference>
<keyword evidence="6 20" id="KW-0812">Transmembrane</keyword>
<evidence type="ECO:0000256" key="5">
    <source>
        <dbReference type="ARBA" id="ARBA00022679"/>
    </source>
</evidence>
<evidence type="ECO:0000256" key="7">
    <source>
        <dbReference type="ARBA" id="ARBA00022729"/>
    </source>
</evidence>
<evidence type="ECO:0000256" key="19">
    <source>
        <dbReference type="PROSITE-ProRule" id="PRU10141"/>
    </source>
</evidence>
<keyword evidence="10 22" id="KW-0418">Kinase</keyword>
<keyword evidence="16" id="KW-0325">Glycoprotein</keyword>
<dbReference type="GO" id="GO:0005524">
    <property type="term" value="F:ATP binding"/>
    <property type="evidence" value="ECO:0007669"/>
    <property type="project" value="UniProtKB-UniRule"/>
</dbReference>
<keyword evidence="5" id="KW-0808">Transferase</keyword>
<dbReference type="FunFam" id="1.10.510.10:FF:000237">
    <property type="entry name" value="G-type lectin S-receptor-like serine/threonine-protein kinase"/>
    <property type="match status" value="1"/>
</dbReference>
<dbReference type="PANTHER" id="PTHR47976">
    <property type="entry name" value="G-TYPE LECTIN S-RECEPTOR-LIKE SERINE/THREONINE-PROTEIN KINASE SD2-5"/>
    <property type="match status" value="1"/>
</dbReference>
<keyword evidence="13 20" id="KW-0472">Membrane</keyword>
<evidence type="ECO:0000256" key="4">
    <source>
        <dbReference type="ARBA" id="ARBA00022536"/>
    </source>
</evidence>
<keyword evidence="12 20" id="KW-1133">Transmembrane helix</keyword>
<dbReference type="InterPro" id="IPR011009">
    <property type="entry name" value="Kinase-like_dom_sf"/>
</dbReference>
<evidence type="ECO:0000313" key="23">
    <source>
        <dbReference type="Proteomes" id="UP000283530"/>
    </source>
</evidence>
<keyword evidence="9 19" id="KW-0547">Nucleotide-binding</keyword>
<keyword evidence="7" id="KW-0732">Signal</keyword>
<dbReference type="Proteomes" id="UP000283530">
    <property type="component" value="Unassembled WGS sequence"/>
</dbReference>
<dbReference type="AlphaFoldDB" id="A0A3S3NCQ3"/>
<dbReference type="Gene3D" id="1.10.510.10">
    <property type="entry name" value="Transferase(Phosphotransferase) domain 1"/>
    <property type="match status" value="1"/>
</dbReference>
<evidence type="ECO:0000256" key="17">
    <source>
        <dbReference type="ARBA" id="ARBA00047899"/>
    </source>
</evidence>
<evidence type="ECO:0000256" key="16">
    <source>
        <dbReference type="ARBA" id="ARBA00023180"/>
    </source>
</evidence>
<dbReference type="EMBL" id="QPKB01000005">
    <property type="protein sequence ID" value="RWR85044.1"/>
    <property type="molecule type" value="Genomic_DNA"/>
</dbReference>
<evidence type="ECO:0000256" key="10">
    <source>
        <dbReference type="ARBA" id="ARBA00022777"/>
    </source>
</evidence>
<dbReference type="PANTHER" id="PTHR47976:SF7">
    <property type="entry name" value="RECEPTOR-LIKE SERINE_THREONINE-PROTEIN KINASE"/>
    <property type="match status" value="1"/>
</dbReference>
<dbReference type="GO" id="GO:0030246">
    <property type="term" value="F:carbohydrate binding"/>
    <property type="evidence" value="ECO:0007669"/>
    <property type="project" value="UniProtKB-KW"/>
</dbReference>
<evidence type="ECO:0000256" key="8">
    <source>
        <dbReference type="ARBA" id="ARBA00022734"/>
    </source>
</evidence>
<name>A0A3S3NCQ3_9MAGN</name>
<dbReference type="PROSITE" id="PS50011">
    <property type="entry name" value="PROTEIN_KINASE_DOM"/>
    <property type="match status" value="1"/>
</dbReference>
<keyword evidence="8" id="KW-0430">Lectin</keyword>
<keyword evidence="23" id="KW-1185">Reference proteome</keyword>
<feature type="transmembrane region" description="Helical" evidence="20">
    <location>
        <begin position="312"/>
        <end position="335"/>
    </location>
</feature>
<dbReference type="InterPro" id="IPR036426">
    <property type="entry name" value="Bulb-type_lectin_dom_sf"/>
</dbReference>
<evidence type="ECO:0000256" key="12">
    <source>
        <dbReference type="ARBA" id="ARBA00022989"/>
    </source>
</evidence>
<dbReference type="GO" id="GO:0004674">
    <property type="term" value="F:protein serine/threonine kinase activity"/>
    <property type="evidence" value="ECO:0007669"/>
    <property type="project" value="UniProtKB-KW"/>
</dbReference>
<feature type="domain" description="Protein kinase" evidence="21">
    <location>
        <begin position="373"/>
        <end position="643"/>
    </location>
</feature>
<keyword evidence="4" id="KW-0245">EGF-like domain</keyword>
<accession>A0A3S3NCQ3</accession>
<dbReference type="EC" id="2.7.11.1" evidence="2"/>
<dbReference type="FunFam" id="3.30.200.20:FF:000059">
    <property type="entry name" value="S-receptor-like serine/threonine-protein kinase"/>
    <property type="match status" value="1"/>
</dbReference>
<evidence type="ECO:0000256" key="9">
    <source>
        <dbReference type="ARBA" id="ARBA00022741"/>
    </source>
</evidence>
<sequence length="657" mass="74494">MLDSGNFVLYNSNSNIIWQSFNFPPDTIVAEQRLIVEWTLFSHFSETNYSTGRFRIVMHSDGNLVSYPTDTTNTSRDAYWHSAIWMGGRNVSLNLDTNGQLYLLSSTGFTIKNLAEHRTRAFVYRATMYVDGIFRFYSHRIENNGSVSEESIVWLSLQLADLCERKVTCGFNSYCNMGEDMVPSCNCPEGIDFVDTQQMFRGCDANFIKQDCGRGTEGLTWTVTTLENVYWEDDGYALLWVANEEVCKQACLEDCNCMAALFKGGRCSKHKLPLRYGNRTDSATTFIKVGRGGTVKEPTSHEVTKKAFGKGVLVVGLVLIGCSVITLLCSCFFVYRHKVVEYGRIPEHSSTPAFIEEMNLRSFTYDQLARVTDNFKEELGRGSFGKVYKGFLPNGVNRTIAVKKIEKLAEGEREFEAEMETIGRTHHRNLVRLIGFCIEGSHRLLVYEYMSNGSLANFLFKAEAPPDWNERVRIALDVARGIHYLHEDCETHIIHCDIKPQNVLMDECWIAKISDFGLAKLLMPDQTKTYTGIRGTRGYVAPEWHKGTPITLKADVYSFGIVLLELTCWRKHVEIEAAESEIILLDWVYDCFERGELDKLVGNEEVEKTILERMVRVGLWCTQEDPASRPTMKKVILMLEGIINTPIPPSSSSVTAS</sequence>